<evidence type="ECO:0000256" key="4">
    <source>
        <dbReference type="ARBA" id="ARBA00022552"/>
    </source>
</evidence>
<reference evidence="11" key="1">
    <citation type="submission" date="2022-07" db="EMBL/GenBank/DDBJ databases">
        <title>Genome Sequence of Leucocoprinus birnbaumii.</title>
        <authorList>
            <person name="Buettner E."/>
        </authorList>
    </citation>
    <scope>NUCLEOTIDE SEQUENCE</scope>
    <source>
        <strain evidence="11">VT141</strain>
    </source>
</reference>
<keyword evidence="6 9" id="KW-0539">Nucleus</keyword>
<feature type="compositionally biased region" description="Polar residues" evidence="10">
    <location>
        <begin position="111"/>
        <end position="121"/>
    </location>
</feature>
<dbReference type="InterPro" id="IPR009292">
    <property type="entry name" value="RRP36"/>
</dbReference>
<feature type="compositionally biased region" description="Low complexity" evidence="10">
    <location>
        <begin position="53"/>
        <end position="66"/>
    </location>
</feature>
<comment type="caution">
    <text evidence="11">The sequence shown here is derived from an EMBL/GenBank/DDBJ whole genome shotgun (WGS) entry which is preliminary data.</text>
</comment>
<feature type="compositionally biased region" description="Acidic residues" evidence="10">
    <location>
        <begin position="139"/>
        <end position="159"/>
    </location>
</feature>
<evidence type="ECO:0000256" key="6">
    <source>
        <dbReference type="ARBA" id="ARBA00023242"/>
    </source>
</evidence>
<comment type="function">
    <text evidence="8 9">Component of the 90S pre-ribosome involved in the maturation of rRNAs. Required for early cleavages of the pre-RNAs in the 40S ribosomal subunit maturation pathway.</text>
</comment>
<dbReference type="GO" id="GO:0005730">
    <property type="term" value="C:nucleolus"/>
    <property type="evidence" value="ECO:0007669"/>
    <property type="project" value="UniProtKB-SubCell"/>
</dbReference>
<evidence type="ECO:0000256" key="7">
    <source>
        <dbReference type="ARBA" id="ARBA00023274"/>
    </source>
</evidence>
<keyword evidence="3 9" id="KW-0690">Ribosome biogenesis</keyword>
<keyword evidence="7 9" id="KW-0687">Ribonucleoprotein</keyword>
<dbReference type="Pfam" id="PF06102">
    <property type="entry name" value="RRP36"/>
    <property type="match status" value="1"/>
</dbReference>
<keyword evidence="12" id="KW-1185">Reference proteome</keyword>
<evidence type="ECO:0000313" key="12">
    <source>
        <dbReference type="Proteomes" id="UP001213000"/>
    </source>
</evidence>
<feature type="region of interest" description="Disordered" evidence="10">
    <location>
        <begin position="336"/>
        <end position="395"/>
    </location>
</feature>
<gene>
    <name evidence="11" type="ORF">NP233_g4832</name>
</gene>
<feature type="region of interest" description="Disordered" evidence="10">
    <location>
        <begin position="284"/>
        <end position="322"/>
    </location>
</feature>
<evidence type="ECO:0000256" key="2">
    <source>
        <dbReference type="ARBA" id="ARBA00009418"/>
    </source>
</evidence>
<dbReference type="Proteomes" id="UP001213000">
    <property type="component" value="Unassembled WGS sequence"/>
</dbReference>
<dbReference type="GO" id="GO:0000462">
    <property type="term" value="P:maturation of SSU-rRNA from tricistronic rRNA transcript (SSU-rRNA, 5.8S rRNA, LSU-rRNA)"/>
    <property type="evidence" value="ECO:0007669"/>
    <property type="project" value="TreeGrafter"/>
</dbReference>
<dbReference type="PANTHER" id="PTHR21738">
    <property type="entry name" value="RIBOSOMAL RNA PROCESSING PROTEIN 36 HOMOLOG"/>
    <property type="match status" value="1"/>
</dbReference>
<name>A0AAD5VUF4_9AGAR</name>
<evidence type="ECO:0000256" key="9">
    <source>
        <dbReference type="RuleBase" id="RU368027"/>
    </source>
</evidence>
<feature type="compositionally biased region" description="Acidic residues" evidence="10">
    <location>
        <begin position="87"/>
        <end position="98"/>
    </location>
</feature>
<feature type="compositionally biased region" description="Basic and acidic residues" evidence="10">
    <location>
        <begin position="284"/>
        <end position="309"/>
    </location>
</feature>
<evidence type="ECO:0000256" key="5">
    <source>
        <dbReference type="ARBA" id="ARBA00023054"/>
    </source>
</evidence>
<comment type="similarity">
    <text evidence="2 9">Belongs to the RRP36 family.</text>
</comment>
<dbReference type="AlphaFoldDB" id="A0AAD5VUF4"/>
<evidence type="ECO:0000256" key="1">
    <source>
        <dbReference type="ARBA" id="ARBA00004604"/>
    </source>
</evidence>
<accession>A0AAD5VUF4</accession>
<comment type="subunit">
    <text evidence="9">Associates with 90S and pre-40S pre-ribosomal particles.</text>
</comment>
<feature type="region of interest" description="Disordered" evidence="10">
    <location>
        <begin position="1"/>
        <end position="198"/>
    </location>
</feature>
<comment type="subcellular location">
    <subcellularLocation>
        <location evidence="1 9">Nucleus</location>
        <location evidence="1 9">Nucleolus</location>
    </subcellularLocation>
</comment>
<sequence length="395" mass="44862">MPRRPRPSHRAPPHGSNVVSQIKNSQSDKPKKRRHDHPVQSVEDPHQEEDQSESPVESVSEGSVGSDSEDVDSAEEDADAPRIAQWADDDEEFEESSEEESKQDPGPSQLRKIQSNLSSLPFGTLRNAQYALGHAEMATDSEPDEDDNDGSNPGSEEDAPVSRSSKDQQVEWSTKPRKDLAKRPNKHAPTEVTSKKPVTRFRQVVEVPKIEARDPRFLPTAGEFKPEKYQQNYQFLAEAHTNELQTLRDSLRRARKMLDNAPRHLRDDYEAEVRRLELAMKRAESTVNKERMDKVQREALMKVSKDEKEKRKHGKGNWFLKKSDKRELVTRARYEALAAEGGNRAVKKAIEKRQKKISQKEKKSRPFPKGGPGGEGSRKRSAGGENDARKRRRVG</sequence>
<evidence type="ECO:0000256" key="8">
    <source>
        <dbReference type="ARBA" id="ARBA00025053"/>
    </source>
</evidence>
<protein>
    <recommendedName>
        <fullName evidence="9">rRNA biogenesis protein RRP36</fullName>
    </recommendedName>
</protein>
<dbReference type="PANTHER" id="PTHR21738:SF0">
    <property type="entry name" value="RIBOSOMAL RNA PROCESSING PROTEIN 36 HOMOLOG"/>
    <property type="match status" value="1"/>
</dbReference>
<feature type="compositionally biased region" description="Basic residues" evidence="10">
    <location>
        <begin position="1"/>
        <end position="12"/>
    </location>
</feature>
<dbReference type="EMBL" id="JANIEX010000271">
    <property type="protein sequence ID" value="KAJ3569772.1"/>
    <property type="molecule type" value="Genomic_DNA"/>
</dbReference>
<keyword evidence="4 9" id="KW-0698">rRNA processing</keyword>
<evidence type="ECO:0000313" key="11">
    <source>
        <dbReference type="EMBL" id="KAJ3569772.1"/>
    </source>
</evidence>
<feature type="compositionally biased region" description="Basic and acidic residues" evidence="10">
    <location>
        <begin position="164"/>
        <end position="182"/>
    </location>
</feature>
<feature type="compositionally biased region" description="Basic residues" evidence="10">
    <location>
        <begin position="353"/>
        <end position="366"/>
    </location>
</feature>
<keyword evidence="5" id="KW-0175">Coiled coil</keyword>
<evidence type="ECO:0000256" key="10">
    <source>
        <dbReference type="SAM" id="MobiDB-lite"/>
    </source>
</evidence>
<feature type="compositionally biased region" description="Acidic residues" evidence="10">
    <location>
        <begin position="67"/>
        <end position="78"/>
    </location>
</feature>
<feature type="compositionally biased region" description="Polar residues" evidence="10">
    <location>
        <begin position="17"/>
        <end position="27"/>
    </location>
</feature>
<dbReference type="GO" id="GO:0030686">
    <property type="term" value="C:90S preribosome"/>
    <property type="evidence" value="ECO:0007669"/>
    <property type="project" value="TreeGrafter"/>
</dbReference>
<organism evidence="11 12">
    <name type="scientific">Leucocoprinus birnbaumii</name>
    <dbReference type="NCBI Taxonomy" id="56174"/>
    <lineage>
        <taxon>Eukaryota</taxon>
        <taxon>Fungi</taxon>
        <taxon>Dikarya</taxon>
        <taxon>Basidiomycota</taxon>
        <taxon>Agaricomycotina</taxon>
        <taxon>Agaricomycetes</taxon>
        <taxon>Agaricomycetidae</taxon>
        <taxon>Agaricales</taxon>
        <taxon>Agaricineae</taxon>
        <taxon>Agaricaceae</taxon>
        <taxon>Leucocoprinus</taxon>
    </lineage>
</organism>
<evidence type="ECO:0000256" key="3">
    <source>
        <dbReference type="ARBA" id="ARBA00022517"/>
    </source>
</evidence>
<proteinExistence type="inferred from homology"/>